<dbReference type="PANTHER" id="PTHR34183:SF8">
    <property type="entry name" value="ENDOLYTIC PEPTIDOGLYCAN TRANSGLYCOSYLASE RLPA-RELATED"/>
    <property type="match status" value="1"/>
</dbReference>
<dbReference type="EC" id="4.2.2.-" evidence="1"/>
<dbReference type="InterPro" id="IPR034718">
    <property type="entry name" value="RlpA"/>
</dbReference>
<comment type="similarity">
    <text evidence="1 2">Belongs to the RlpA family.</text>
</comment>
<evidence type="ECO:0000313" key="3">
    <source>
        <dbReference type="EMBL" id="NBN80060.1"/>
    </source>
</evidence>
<dbReference type="Gene3D" id="2.40.40.10">
    <property type="entry name" value="RlpA-like domain"/>
    <property type="match status" value="1"/>
</dbReference>
<comment type="function">
    <text evidence="1">Lytic transglycosylase with a strong preference for naked glycan strands that lack stem peptides.</text>
</comment>
<dbReference type="GO" id="GO:0008932">
    <property type="term" value="F:lytic endotransglycosylase activity"/>
    <property type="evidence" value="ECO:0007669"/>
    <property type="project" value="UniProtKB-UniRule"/>
</dbReference>
<evidence type="ECO:0000256" key="2">
    <source>
        <dbReference type="RuleBase" id="RU003495"/>
    </source>
</evidence>
<dbReference type="NCBIfam" id="TIGR00413">
    <property type="entry name" value="rlpA"/>
    <property type="match status" value="1"/>
</dbReference>
<sequence precursor="true">MARTLGKAGGVAAVGLGLLAPITSAHATPAQCGKASWYAMTSRTANGERANPNTLTAAHRSLPFGTVVTVVNLDNGKSVKVRINDRGPFVKSRVIDVTRQAAKELGFVNRGVARVKVIGPSGEVAGKSGRC</sequence>
<dbReference type="Pfam" id="PF03330">
    <property type="entry name" value="DPBB_1"/>
    <property type="match status" value="1"/>
</dbReference>
<dbReference type="GO" id="GO:0000270">
    <property type="term" value="P:peptidoglycan metabolic process"/>
    <property type="evidence" value="ECO:0007669"/>
    <property type="project" value="UniProtKB-UniRule"/>
</dbReference>
<dbReference type="InterPro" id="IPR036908">
    <property type="entry name" value="RlpA-like_sf"/>
</dbReference>
<dbReference type="Proteomes" id="UP000586722">
    <property type="component" value="Unassembled WGS sequence"/>
</dbReference>
<dbReference type="SUPFAM" id="SSF50685">
    <property type="entry name" value="Barwin-like endoglucanases"/>
    <property type="match status" value="1"/>
</dbReference>
<organism evidence="3 4">
    <name type="scientific">Pannonibacter tanglangensis</name>
    <dbReference type="NCBI Taxonomy" id="2750084"/>
    <lineage>
        <taxon>Bacteria</taxon>
        <taxon>Pseudomonadati</taxon>
        <taxon>Pseudomonadota</taxon>
        <taxon>Alphaproteobacteria</taxon>
        <taxon>Hyphomicrobiales</taxon>
        <taxon>Stappiaceae</taxon>
        <taxon>Pannonibacter</taxon>
    </lineage>
</organism>
<reference evidence="4" key="1">
    <citation type="submission" date="2020-01" db="EMBL/GenBank/DDBJ databases">
        <authorList>
            <person name="Fang Y."/>
            <person name="Sun R."/>
            <person name="Nie L."/>
            <person name="He J."/>
            <person name="Hao L."/>
            <person name="Wang L."/>
            <person name="Su S."/>
            <person name="Lv E."/>
            <person name="Zhang Z."/>
            <person name="Xie R."/>
            <person name="Liu H."/>
        </authorList>
    </citation>
    <scope>NUCLEOTIDE SEQUENCE [LARGE SCALE GENOMIC DNA]</scope>
    <source>
        <strain evidence="4">XCT-53</strain>
    </source>
</reference>
<feature type="chain" id="PRO_5047550897" description="Endolytic peptidoglycan transglycosylase RlpA" evidence="1">
    <location>
        <begin position="28"/>
        <end position="131"/>
    </location>
</feature>
<accession>A0A7X5F5B8</accession>
<proteinExistence type="inferred from homology"/>
<name>A0A7X5F5B8_9HYPH</name>
<keyword evidence="1" id="KW-0456">Lyase</keyword>
<dbReference type="AlphaFoldDB" id="A0A7X5F5B8"/>
<evidence type="ECO:0000313" key="4">
    <source>
        <dbReference type="Proteomes" id="UP000586722"/>
    </source>
</evidence>
<keyword evidence="4" id="KW-1185">Reference proteome</keyword>
<dbReference type="InterPro" id="IPR009009">
    <property type="entry name" value="RlpA-like_DPBB"/>
</dbReference>
<dbReference type="CDD" id="cd22268">
    <property type="entry name" value="DPBB_RlpA-like"/>
    <property type="match status" value="1"/>
</dbReference>
<feature type="signal peptide" evidence="1">
    <location>
        <begin position="1"/>
        <end position="27"/>
    </location>
</feature>
<dbReference type="EMBL" id="JAABLQ010000003">
    <property type="protein sequence ID" value="NBN80060.1"/>
    <property type="molecule type" value="Genomic_DNA"/>
</dbReference>
<dbReference type="RefSeq" id="WP_161677700.1">
    <property type="nucleotide sequence ID" value="NZ_JAABLP010000005.1"/>
</dbReference>
<dbReference type="GO" id="GO:0071555">
    <property type="term" value="P:cell wall organization"/>
    <property type="evidence" value="ECO:0007669"/>
    <property type="project" value="UniProtKB-KW"/>
</dbReference>
<keyword evidence="1" id="KW-0961">Cell wall biogenesis/degradation</keyword>
<protein>
    <recommendedName>
        <fullName evidence="1">Endolytic peptidoglycan transglycosylase RlpA</fullName>
        <ecNumber evidence="1">4.2.2.-</ecNumber>
    </recommendedName>
</protein>
<dbReference type="InterPro" id="IPR012997">
    <property type="entry name" value="RplA"/>
</dbReference>
<gene>
    <name evidence="1" type="primary">rlpA</name>
    <name evidence="3" type="ORF">GWI72_17415</name>
</gene>
<dbReference type="HAMAP" id="MF_02071">
    <property type="entry name" value="RlpA"/>
    <property type="match status" value="1"/>
</dbReference>
<keyword evidence="1" id="KW-0732">Signal</keyword>
<comment type="caution">
    <text evidence="3">The sequence shown here is derived from an EMBL/GenBank/DDBJ whole genome shotgun (WGS) entry which is preliminary data.</text>
</comment>
<evidence type="ECO:0000256" key="1">
    <source>
        <dbReference type="HAMAP-Rule" id="MF_02071"/>
    </source>
</evidence>
<dbReference type="PANTHER" id="PTHR34183">
    <property type="entry name" value="ENDOLYTIC PEPTIDOGLYCAN TRANSGLYCOSYLASE RLPA"/>
    <property type="match status" value="1"/>
</dbReference>